<feature type="region of interest" description="Disordered" evidence="2">
    <location>
        <begin position="405"/>
        <end position="441"/>
    </location>
</feature>
<evidence type="ECO:0000256" key="2">
    <source>
        <dbReference type="SAM" id="MobiDB-lite"/>
    </source>
</evidence>
<evidence type="ECO:0000313" key="4">
    <source>
        <dbReference type="Proteomes" id="UP000717585"/>
    </source>
</evidence>
<dbReference type="OrthoDB" id="551553at2759"/>
<feature type="compositionally biased region" description="Low complexity" evidence="2">
    <location>
        <begin position="407"/>
        <end position="426"/>
    </location>
</feature>
<sequence>MDSEEDIMKTLPSGKLLKAIEHRGKRAEESLKQIRVASAQFRREKSEKPSDMVASIAVTSRDNYKSFINTMHVEDIKIQAQKRIDESQQAFDITLNKNNEELCILERQVEQYRDDLDEAKSVEMSLRDTIELLNKKMRRMQVREVESQRRLQTFAKFEPIFDALSERFHFSSPEEVITRLETLEAQQVTLYTEIVEAQEAKASLERQSHRAKQDAEGKLQTQVTDLLQSLSKSEARINELLQIQAQQQSTVDQAEELKRKHLALVFGIVDLWDVWERESNLIDPNNKIDRPDMSDPEQILAALKTVSAAHDPNRAGVMLRELSSQANSLWMKYLSHEDDTRMRPKQIFQRLHGMLDSRQKKIELLTRQNSTLQQSSSNNGERLAAMERENRQLKTYIEQHRQMFKEPSVAGSRPSSSAAASRVRPGTVSAFGRRQRDEFRPHTVIGSAAQDLTGLGKTTPAKKKTVAIEEDGAEGELAVRGTARPEAEPQARGPRKPPRPTSAGIGIRRDGTSVGQRPRSVLGLI</sequence>
<name>A0A8J6B6T3_9EUKA</name>
<accession>A0A8J6B6T3</accession>
<feature type="region of interest" description="Disordered" evidence="2">
    <location>
        <begin position="472"/>
        <end position="525"/>
    </location>
</feature>
<dbReference type="EMBL" id="JAHDYR010000005">
    <property type="protein sequence ID" value="KAG9396858.1"/>
    <property type="molecule type" value="Genomic_DNA"/>
</dbReference>
<feature type="coiled-coil region" evidence="1">
    <location>
        <begin position="180"/>
        <end position="214"/>
    </location>
</feature>
<evidence type="ECO:0000313" key="3">
    <source>
        <dbReference type="EMBL" id="KAG9396858.1"/>
    </source>
</evidence>
<dbReference type="AlphaFoldDB" id="A0A8J6B6T3"/>
<organism evidence="3 4">
    <name type="scientific">Carpediemonas membranifera</name>
    <dbReference type="NCBI Taxonomy" id="201153"/>
    <lineage>
        <taxon>Eukaryota</taxon>
        <taxon>Metamonada</taxon>
        <taxon>Carpediemonas-like organisms</taxon>
        <taxon>Carpediemonas</taxon>
    </lineage>
</organism>
<reference evidence="3" key="1">
    <citation type="submission" date="2021-05" db="EMBL/GenBank/DDBJ databases">
        <title>A free-living protist that lacks canonical eukaryotic 1 DNA replication and segregation systems.</title>
        <authorList>
            <person name="Salas-Leiva D.E."/>
            <person name="Tromer E.C."/>
            <person name="Curtis B.A."/>
            <person name="Jerlstrom-Hultqvist J."/>
            <person name="Kolisko M."/>
            <person name="Yi Z."/>
            <person name="Salas-Leiva J.S."/>
            <person name="Gallot-Lavallee L."/>
            <person name="Kops G.J.P.L."/>
            <person name="Archibald J.M."/>
            <person name="Simpson A.G.B."/>
            <person name="Roger A.J."/>
        </authorList>
    </citation>
    <scope>NUCLEOTIDE SEQUENCE</scope>
    <source>
        <strain evidence="3">BICM</strain>
    </source>
</reference>
<protein>
    <submittedName>
        <fullName evidence="3">Chromosome partition protein Smc</fullName>
    </submittedName>
</protein>
<evidence type="ECO:0000256" key="1">
    <source>
        <dbReference type="SAM" id="Coils"/>
    </source>
</evidence>
<dbReference type="Proteomes" id="UP000717585">
    <property type="component" value="Unassembled WGS sequence"/>
</dbReference>
<proteinExistence type="predicted"/>
<gene>
    <name evidence="3" type="ORF">J8273_1905</name>
</gene>
<keyword evidence="1" id="KW-0175">Coiled coil</keyword>
<keyword evidence="4" id="KW-1185">Reference proteome</keyword>
<comment type="caution">
    <text evidence="3">The sequence shown here is derived from an EMBL/GenBank/DDBJ whole genome shotgun (WGS) entry which is preliminary data.</text>
</comment>